<comment type="caution">
    <text evidence="2">The sequence shown here is derived from an EMBL/GenBank/DDBJ whole genome shotgun (WGS) entry which is preliminary data.</text>
</comment>
<feature type="region of interest" description="Disordered" evidence="1">
    <location>
        <begin position="1"/>
        <end position="35"/>
    </location>
</feature>
<dbReference type="Proteomes" id="UP000035762">
    <property type="component" value="Unassembled WGS sequence"/>
</dbReference>
<reference evidence="2 3" key="1">
    <citation type="journal article" date="2014" name="Genome Announc.">
        <title>Genome Sequence of Afipia felis Strain 76713, Isolated in Hospital Water Using an Amoeba Co-Culture Procedure.</title>
        <authorList>
            <person name="Benamar S."/>
            <person name="La Scola B."/>
            <person name="Croce O."/>
        </authorList>
    </citation>
    <scope>NUCLEOTIDE SEQUENCE [LARGE SCALE GENOMIC DNA]</scope>
    <source>
        <strain evidence="2 3">76713</strain>
    </source>
</reference>
<feature type="compositionally biased region" description="Polar residues" evidence="1">
    <location>
        <begin position="1"/>
        <end position="23"/>
    </location>
</feature>
<keyword evidence="3" id="KW-1185">Reference proteome</keyword>
<accession>A0A090MLJ8</accession>
<proteinExistence type="predicted"/>
<dbReference type="AlphaFoldDB" id="A0A090MLJ8"/>
<name>A0A090MLJ8_AFIFE</name>
<organism evidence="2 3">
    <name type="scientific">Afipia felis</name>
    <name type="common">Cat scratch disease bacillus</name>
    <dbReference type="NCBI Taxonomy" id="1035"/>
    <lineage>
        <taxon>Bacteria</taxon>
        <taxon>Pseudomonadati</taxon>
        <taxon>Pseudomonadota</taxon>
        <taxon>Alphaproteobacteria</taxon>
        <taxon>Hyphomicrobiales</taxon>
        <taxon>Nitrobacteraceae</taxon>
        <taxon>Afipia</taxon>
    </lineage>
</organism>
<protein>
    <submittedName>
        <fullName evidence="2">Uncharacterized protein</fullName>
    </submittedName>
</protein>
<dbReference type="EMBL" id="CCAZ020000001">
    <property type="protein sequence ID" value="CEG07182.1"/>
    <property type="molecule type" value="Genomic_DNA"/>
</dbReference>
<evidence type="ECO:0000313" key="2">
    <source>
        <dbReference type="EMBL" id="CEG07182.1"/>
    </source>
</evidence>
<sequence length="35" mass="3705">MPANEASRSTASTKPTPSVSITKSKMLPCLPEEKS</sequence>
<gene>
    <name evidence="2" type="ORF">BN961_00565</name>
</gene>
<evidence type="ECO:0000313" key="3">
    <source>
        <dbReference type="Proteomes" id="UP000035762"/>
    </source>
</evidence>
<evidence type="ECO:0000256" key="1">
    <source>
        <dbReference type="SAM" id="MobiDB-lite"/>
    </source>
</evidence>